<dbReference type="InterPro" id="IPR049775">
    <property type="entry name" value="AF10_ePHD"/>
</dbReference>
<feature type="compositionally biased region" description="Low complexity" evidence="10">
    <location>
        <begin position="392"/>
        <end position="403"/>
    </location>
</feature>
<dbReference type="PANTHER" id="PTHR13793:SF93">
    <property type="entry name" value="PROTEIN AF-10"/>
    <property type="match status" value="1"/>
</dbReference>
<feature type="region of interest" description="Disordered" evidence="10">
    <location>
        <begin position="471"/>
        <end position="504"/>
    </location>
</feature>
<dbReference type="InterPro" id="IPR049781">
    <property type="entry name" value="AF10/AF17_PHD"/>
</dbReference>
<feature type="compositionally biased region" description="Polar residues" evidence="10">
    <location>
        <begin position="404"/>
        <end position="413"/>
    </location>
</feature>
<feature type="coiled-coil region" evidence="9">
    <location>
        <begin position="551"/>
        <end position="588"/>
    </location>
</feature>
<dbReference type="Proteomes" id="UP000515165">
    <property type="component" value="Chromosome 9"/>
</dbReference>
<name>A0A6J2D3S2_ZALCA</name>
<dbReference type="AlphaFoldDB" id="A0A6J2D3S2"/>
<feature type="region of interest" description="Disordered" evidence="10">
    <location>
        <begin position="392"/>
        <end position="421"/>
    </location>
</feature>
<keyword evidence="13" id="KW-1185">Reference proteome</keyword>
<feature type="region of interest" description="Disordered" evidence="10">
    <location>
        <begin position="296"/>
        <end position="342"/>
    </location>
</feature>
<dbReference type="InterPro" id="IPR011011">
    <property type="entry name" value="Znf_FYVE_PHD"/>
</dbReference>
<dbReference type="SMART" id="SM00249">
    <property type="entry name" value="PHD"/>
    <property type="match status" value="2"/>
</dbReference>
<keyword evidence="2" id="KW-0597">Phosphoprotein</keyword>
<evidence type="ECO:0000256" key="6">
    <source>
        <dbReference type="ARBA" id="ARBA00022833"/>
    </source>
</evidence>
<sequence length="880" mass="94145">MVSSDRPVSLEDEVSHSMKEMIGGCCVCSDERGWAENPLVYCDGHGCSVAVHQACYGIVQVPTGPWFCRKCESQERAARVRCELCPHKDGALKRTDNGGWAHVVCALYIPEVQFANVSTMEPIVLQSVPHDRYNKTCYICDEQGRESKAATGACMTCNKHGCRQAFHVTCAQFAGLLCEEEGNGADNVQYCGYCKYHFSKLKKSKRGSNRSYDQSLSDSSSHSQDKHHEKEKKKYKEKDKHKQKHKKQPEPSPALVPSLTVTTEKTYTSTSSNSISGSLKRLEDTAARFTNANFQEVSAHTTSGKDVSEARGSEGKGKKSSAHSSGQRGRKPGGRNPGTTVSAASPFQQEISMQYRHDGACPTTTFSELLNAIHNGIYNSNDVAVSFPNVVSGSGSSTPVSSSHLPQQSSGHLQQVGALSPSAASSAAPAVATTQANTLSGSSLSQAPSHMYGSRLNPSSSMAALIVQSENNQTDQDLGDNSRSLVGRGSSPRGSLSPRSPVSSLQIRYDQPVNSSLENLPPVAASIEQLLERQWSEGQQFLLEQGTPSDILGMLKSLHQLQVENRRLEEQIKNLTAKKERLQLLNAQLSVPFPTITTNPSPSHQMHAFSAQNAPTTDSLNSSKSPHLGNSFLPDNSLPVLNQDLTSSGQSTSSSSALSTPPPAGQSPAQPGSGVSGVQQVNGVTVGALASGMQTVTSTIPTVPGVGGIIGALPGNQLAINGIVGALNGVIQTPVTISQNPAPLTHTTVPPNATHPMPATLTNSASGLGLLSDQQRQIFLHQQQFQQLLNSQQLTPEQHQALLYQLMQQHHHQQHHPPELQQLQIPGPTQIPINNLLAGTQAPPLHPATANPFLTIHGDNASQKVTRLSDKTGPVTQEKS</sequence>
<reference evidence="14" key="1">
    <citation type="submission" date="2025-08" db="UniProtKB">
        <authorList>
            <consortium name="RefSeq"/>
        </authorList>
    </citation>
    <scope>IDENTIFICATION</scope>
    <source>
        <tissue evidence="14">Blood</tissue>
    </source>
</reference>
<feature type="region of interest" description="Disordered" evidence="10">
    <location>
        <begin position="595"/>
        <end position="678"/>
    </location>
</feature>
<dbReference type="Gene3D" id="3.30.40.10">
    <property type="entry name" value="Zinc/RING finger domain, C3HC4 (zinc finger)"/>
    <property type="match status" value="2"/>
</dbReference>
<dbReference type="FunFam" id="3.30.40.10:FF:000042">
    <property type="entry name" value="protein AF-10 isoform X1"/>
    <property type="match status" value="1"/>
</dbReference>
<evidence type="ECO:0000313" key="14">
    <source>
        <dbReference type="RefSeq" id="XP_027448988.1"/>
    </source>
</evidence>
<dbReference type="CDD" id="cd15574">
    <property type="entry name" value="PHD_AF10_AF17"/>
    <property type="match status" value="1"/>
</dbReference>
<dbReference type="GO" id="GO:0008270">
    <property type="term" value="F:zinc ion binding"/>
    <property type="evidence" value="ECO:0007669"/>
    <property type="project" value="UniProtKB-KW"/>
</dbReference>
<feature type="domain" description="PHD-type" evidence="12">
    <location>
        <begin position="79"/>
        <end position="198"/>
    </location>
</feature>
<accession>A0A6J2D3S2</accession>
<dbReference type="FunFam" id="3.30.40.10:FF:000053">
    <property type="entry name" value="protein AF-10 isoform X2"/>
    <property type="match status" value="1"/>
</dbReference>
<keyword evidence="4" id="KW-0677">Repeat</keyword>
<dbReference type="PROSITE" id="PS01359">
    <property type="entry name" value="ZF_PHD_1"/>
    <property type="match status" value="1"/>
</dbReference>
<dbReference type="InterPro" id="IPR049773">
    <property type="entry name" value="AF10-like_CC"/>
</dbReference>
<dbReference type="InterPro" id="IPR001965">
    <property type="entry name" value="Znf_PHD"/>
</dbReference>
<dbReference type="InterPro" id="IPR019786">
    <property type="entry name" value="Zinc_finger_PHD-type_CS"/>
</dbReference>
<evidence type="ECO:0000256" key="1">
    <source>
        <dbReference type="ARBA" id="ARBA00004123"/>
    </source>
</evidence>
<evidence type="ECO:0000313" key="13">
    <source>
        <dbReference type="Proteomes" id="UP000515165"/>
    </source>
</evidence>
<dbReference type="CDD" id="cd20901">
    <property type="entry name" value="CC_AF10"/>
    <property type="match status" value="1"/>
</dbReference>
<keyword evidence="9" id="KW-0175">Coiled coil</keyword>
<dbReference type="PANTHER" id="PTHR13793">
    <property type="entry name" value="PHD FINGER PROTEINS"/>
    <property type="match status" value="1"/>
</dbReference>
<feature type="compositionally biased region" description="Low complexity" evidence="10">
    <location>
        <begin position="645"/>
        <end position="659"/>
    </location>
</feature>
<evidence type="ECO:0000259" key="12">
    <source>
        <dbReference type="PROSITE" id="PS51805"/>
    </source>
</evidence>
<dbReference type="InterPro" id="IPR013083">
    <property type="entry name" value="Znf_RING/FYVE/PHD"/>
</dbReference>
<feature type="compositionally biased region" description="Polar residues" evidence="10">
    <location>
        <begin position="296"/>
        <end position="305"/>
    </location>
</feature>
<dbReference type="Pfam" id="PF13832">
    <property type="entry name" value="zf-HC5HC2H_2"/>
    <property type="match status" value="1"/>
</dbReference>
<dbReference type="InterPro" id="IPR050701">
    <property type="entry name" value="Histone_Mod_Regulator"/>
</dbReference>
<comment type="subcellular location">
    <subcellularLocation>
        <location evidence="1">Nucleus</location>
    </subcellularLocation>
</comment>
<feature type="domain" description="PHD-type" evidence="11">
    <location>
        <begin position="22"/>
        <end position="74"/>
    </location>
</feature>
<evidence type="ECO:0000259" key="11">
    <source>
        <dbReference type="PROSITE" id="PS50016"/>
    </source>
</evidence>
<feature type="compositionally biased region" description="Polar residues" evidence="10">
    <location>
        <begin position="471"/>
        <end position="481"/>
    </location>
</feature>
<dbReference type="Pfam" id="PF13831">
    <property type="entry name" value="PHD_2"/>
    <property type="match status" value="1"/>
</dbReference>
<dbReference type="GO" id="GO:0042393">
    <property type="term" value="F:histone binding"/>
    <property type="evidence" value="ECO:0007669"/>
    <property type="project" value="UniProtKB-ARBA"/>
</dbReference>
<feature type="region of interest" description="Disordered" evidence="10">
    <location>
        <begin position="206"/>
        <end position="260"/>
    </location>
</feature>
<dbReference type="RefSeq" id="XP_027448988.1">
    <property type="nucleotide sequence ID" value="XM_027593187.2"/>
</dbReference>
<dbReference type="CDD" id="cd15708">
    <property type="entry name" value="ePHD_AF10"/>
    <property type="match status" value="1"/>
</dbReference>
<dbReference type="InterPro" id="IPR019787">
    <property type="entry name" value="Znf_PHD-finger"/>
</dbReference>
<feature type="compositionally biased region" description="Low complexity" evidence="10">
    <location>
        <begin position="482"/>
        <end position="504"/>
    </location>
</feature>
<evidence type="ECO:0000256" key="4">
    <source>
        <dbReference type="ARBA" id="ARBA00022737"/>
    </source>
</evidence>
<evidence type="ECO:0000256" key="3">
    <source>
        <dbReference type="ARBA" id="ARBA00022723"/>
    </source>
</evidence>
<evidence type="ECO:0000256" key="2">
    <source>
        <dbReference type="ARBA" id="ARBA00022553"/>
    </source>
</evidence>
<dbReference type="GO" id="GO:0031491">
    <property type="term" value="F:nucleosome binding"/>
    <property type="evidence" value="ECO:0007669"/>
    <property type="project" value="TreeGrafter"/>
</dbReference>
<feature type="domain" description="PHD-type" evidence="11">
    <location>
        <begin position="134"/>
        <end position="197"/>
    </location>
</feature>
<evidence type="ECO:0000256" key="8">
    <source>
        <dbReference type="PROSITE-ProRule" id="PRU00146"/>
    </source>
</evidence>
<evidence type="ECO:0000256" key="10">
    <source>
        <dbReference type="SAM" id="MobiDB-lite"/>
    </source>
</evidence>
<gene>
    <name evidence="14" type="primary">MLLT10</name>
</gene>
<proteinExistence type="predicted"/>
<feature type="compositionally biased region" description="Polar residues" evidence="10">
    <location>
        <begin position="595"/>
        <end position="625"/>
    </location>
</feature>
<dbReference type="PROSITE" id="PS50016">
    <property type="entry name" value="ZF_PHD_2"/>
    <property type="match status" value="2"/>
</dbReference>
<feature type="compositionally biased region" description="Low complexity" evidence="10">
    <location>
        <begin position="211"/>
        <end position="222"/>
    </location>
</feature>
<dbReference type="GO" id="GO:0005634">
    <property type="term" value="C:nucleus"/>
    <property type="evidence" value="ECO:0007669"/>
    <property type="project" value="UniProtKB-SubCell"/>
</dbReference>
<organism evidence="13 14">
    <name type="scientific">Zalophus californianus</name>
    <name type="common">California sealion</name>
    <dbReference type="NCBI Taxonomy" id="9704"/>
    <lineage>
        <taxon>Eukaryota</taxon>
        <taxon>Metazoa</taxon>
        <taxon>Chordata</taxon>
        <taxon>Craniata</taxon>
        <taxon>Vertebrata</taxon>
        <taxon>Euteleostomi</taxon>
        <taxon>Mammalia</taxon>
        <taxon>Eutheria</taxon>
        <taxon>Laurasiatheria</taxon>
        <taxon>Carnivora</taxon>
        <taxon>Caniformia</taxon>
        <taxon>Pinnipedia</taxon>
        <taxon>Otariidae</taxon>
        <taxon>Zalophus</taxon>
    </lineage>
</organism>
<feature type="compositionally biased region" description="Basic and acidic residues" evidence="10">
    <location>
        <begin position="223"/>
        <end position="240"/>
    </location>
</feature>
<dbReference type="SUPFAM" id="SSF57903">
    <property type="entry name" value="FYVE/PHD zinc finger"/>
    <property type="match status" value="1"/>
</dbReference>
<keyword evidence="3" id="KW-0479">Metal-binding</keyword>
<dbReference type="CTD" id="8028"/>
<evidence type="ECO:0000256" key="9">
    <source>
        <dbReference type="SAM" id="Coils"/>
    </source>
</evidence>
<feature type="compositionally biased region" description="Low complexity" evidence="10">
    <location>
        <begin position="666"/>
        <end position="678"/>
    </location>
</feature>
<evidence type="ECO:0000256" key="7">
    <source>
        <dbReference type="ARBA" id="ARBA00023242"/>
    </source>
</evidence>
<keyword evidence="5 8" id="KW-0863">Zinc-finger</keyword>
<dbReference type="GO" id="GO:0006357">
    <property type="term" value="P:regulation of transcription by RNA polymerase II"/>
    <property type="evidence" value="ECO:0007669"/>
    <property type="project" value="TreeGrafter"/>
</dbReference>
<protein>
    <submittedName>
        <fullName evidence="14">Protein AF-10 isoform X10</fullName>
    </submittedName>
</protein>
<dbReference type="PROSITE" id="PS51805">
    <property type="entry name" value="EPHD"/>
    <property type="match status" value="1"/>
</dbReference>
<feature type="compositionally biased region" description="Basic and acidic residues" evidence="10">
    <location>
        <begin position="306"/>
        <end position="317"/>
    </location>
</feature>
<keyword evidence="6" id="KW-0862">Zinc</keyword>
<keyword evidence="7" id="KW-0539">Nucleus</keyword>
<evidence type="ECO:0000256" key="5">
    <source>
        <dbReference type="ARBA" id="ARBA00022771"/>
    </source>
</evidence>
<dbReference type="GeneID" id="113921842"/>
<dbReference type="InterPro" id="IPR034732">
    <property type="entry name" value="EPHD"/>
</dbReference>